<comment type="caution">
    <text evidence="1">The sequence shown here is derived from an EMBL/GenBank/DDBJ whole genome shotgun (WGS) entry which is preliminary data.</text>
</comment>
<keyword evidence="2" id="KW-1185">Reference proteome</keyword>
<protein>
    <submittedName>
        <fullName evidence="1">Uncharacterized protein</fullName>
    </submittedName>
</protein>
<reference evidence="1" key="1">
    <citation type="journal article" date="2022" name="New Phytol.">
        <title>Evolutionary transition to the ectomycorrhizal habit in the genomes of a hyperdiverse lineage of mushroom-forming fungi.</title>
        <authorList>
            <person name="Looney B."/>
            <person name="Miyauchi S."/>
            <person name="Morin E."/>
            <person name="Drula E."/>
            <person name="Courty P.E."/>
            <person name="Kohler A."/>
            <person name="Kuo A."/>
            <person name="LaButti K."/>
            <person name="Pangilinan J."/>
            <person name="Lipzen A."/>
            <person name="Riley R."/>
            <person name="Andreopoulos W."/>
            <person name="He G."/>
            <person name="Johnson J."/>
            <person name="Nolan M."/>
            <person name="Tritt A."/>
            <person name="Barry K.W."/>
            <person name="Grigoriev I.V."/>
            <person name="Nagy L.G."/>
            <person name="Hibbett D."/>
            <person name="Henrissat B."/>
            <person name="Matheny P.B."/>
            <person name="Labbe J."/>
            <person name="Martin F.M."/>
        </authorList>
    </citation>
    <scope>NUCLEOTIDE SEQUENCE</scope>
    <source>
        <strain evidence="1">BPL690</strain>
    </source>
</reference>
<dbReference type="AlphaFoldDB" id="A0AAD4QLY4"/>
<dbReference type="EMBL" id="WTXG01000036">
    <property type="protein sequence ID" value="KAI0297497.1"/>
    <property type="molecule type" value="Genomic_DNA"/>
</dbReference>
<evidence type="ECO:0000313" key="2">
    <source>
        <dbReference type="Proteomes" id="UP001203297"/>
    </source>
</evidence>
<name>A0AAD4QLY4_9AGAM</name>
<proteinExistence type="predicted"/>
<gene>
    <name evidence="1" type="ORF">B0F90DRAFT_1738909</name>
</gene>
<organism evidence="1 2">
    <name type="scientific">Multifurca ochricompacta</name>
    <dbReference type="NCBI Taxonomy" id="376703"/>
    <lineage>
        <taxon>Eukaryota</taxon>
        <taxon>Fungi</taxon>
        <taxon>Dikarya</taxon>
        <taxon>Basidiomycota</taxon>
        <taxon>Agaricomycotina</taxon>
        <taxon>Agaricomycetes</taxon>
        <taxon>Russulales</taxon>
        <taxon>Russulaceae</taxon>
        <taxon>Multifurca</taxon>
    </lineage>
</organism>
<evidence type="ECO:0000313" key="1">
    <source>
        <dbReference type="EMBL" id="KAI0297497.1"/>
    </source>
</evidence>
<sequence length="94" mass="10783">MFCAGVLGCDVHFIFCPYLVLSVILKARRHHCSDHVSLHPEVRLFSDIFHHLFVNFTCQFLLLQDLSIKQTRPHTLGDCSSFLFSFSSNALRLS</sequence>
<dbReference type="Proteomes" id="UP001203297">
    <property type="component" value="Unassembled WGS sequence"/>
</dbReference>
<accession>A0AAD4QLY4</accession>